<dbReference type="SUPFAM" id="SSF55729">
    <property type="entry name" value="Acyl-CoA N-acyltransferases (Nat)"/>
    <property type="match status" value="1"/>
</dbReference>
<feature type="domain" description="N-acetyltransferase" evidence="5">
    <location>
        <begin position="14"/>
        <end position="158"/>
    </location>
</feature>
<evidence type="ECO:0000313" key="6">
    <source>
        <dbReference type="EMBL" id="MDO6424814.1"/>
    </source>
</evidence>
<proteinExistence type="inferred from homology"/>
<dbReference type="RefSeq" id="WP_303494033.1">
    <property type="nucleotide sequence ID" value="NZ_JAUOPB010000018.1"/>
</dbReference>
<keyword evidence="6" id="KW-0687">Ribonucleoprotein</keyword>
<dbReference type="Gene3D" id="3.40.630.30">
    <property type="match status" value="1"/>
</dbReference>
<evidence type="ECO:0000256" key="1">
    <source>
        <dbReference type="ARBA" id="ARBA00005395"/>
    </source>
</evidence>
<sequence>MTSHTKVLSSGTSVEVAPFSSVDLPAIFTIEQAASVHPWSLKNFEDSLASQHLCLGVKLAGEWVAVVVVQHKVVDAEVLIIAVHPKAQRRGIAKALLEVVIDKYLVAAERLFLEVRASNDPAIALYEELGFNCMGERKNYYPSAKGREDALIYGLELQL</sequence>
<dbReference type="Pfam" id="PF00583">
    <property type="entry name" value="Acetyltransf_1"/>
    <property type="match status" value="1"/>
</dbReference>
<dbReference type="PANTHER" id="PTHR43420:SF44">
    <property type="entry name" value="ACETYLTRANSFERASE YPEA"/>
    <property type="match status" value="1"/>
</dbReference>
<reference evidence="6" key="1">
    <citation type="submission" date="2023-07" db="EMBL/GenBank/DDBJ databases">
        <title>Genome content predicts the carbon catabolic preferences of heterotrophic bacteria.</title>
        <authorList>
            <person name="Gralka M."/>
        </authorList>
    </citation>
    <scope>NUCLEOTIDE SEQUENCE</scope>
    <source>
        <strain evidence="6">I3M17_2</strain>
    </source>
</reference>
<dbReference type="NCBIfam" id="TIGR01575">
    <property type="entry name" value="rimI"/>
    <property type="match status" value="1"/>
</dbReference>
<protein>
    <submittedName>
        <fullName evidence="6">Ribosomal protein S18-alanine N-acetyltransferase</fullName>
        <ecNumber evidence="6">2.3.1.266</ecNumber>
    </submittedName>
</protein>
<keyword evidence="3 6" id="KW-0808">Transferase</keyword>
<organism evidence="6 7">
    <name type="scientific">Saccharophagus degradans</name>
    <dbReference type="NCBI Taxonomy" id="86304"/>
    <lineage>
        <taxon>Bacteria</taxon>
        <taxon>Pseudomonadati</taxon>
        <taxon>Pseudomonadota</taxon>
        <taxon>Gammaproteobacteria</taxon>
        <taxon>Cellvibrionales</taxon>
        <taxon>Cellvibrionaceae</taxon>
        <taxon>Saccharophagus</taxon>
    </lineage>
</organism>
<dbReference type="CDD" id="cd04301">
    <property type="entry name" value="NAT_SF"/>
    <property type="match status" value="1"/>
</dbReference>
<dbReference type="PROSITE" id="PS51186">
    <property type="entry name" value="GNAT"/>
    <property type="match status" value="1"/>
</dbReference>
<dbReference type="InterPro" id="IPR050680">
    <property type="entry name" value="YpeA/RimI_acetyltransf"/>
</dbReference>
<dbReference type="EC" id="2.3.1.266" evidence="6"/>
<dbReference type="AlphaFoldDB" id="A0AAW7XB81"/>
<dbReference type="GO" id="GO:0005840">
    <property type="term" value="C:ribosome"/>
    <property type="evidence" value="ECO:0007669"/>
    <property type="project" value="UniProtKB-KW"/>
</dbReference>
<evidence type="ECO:0000256" key="4">
    <source>
        <dbReference type="ARBA" id="ARBA00023315"/>
    </source>
</evidence>
<dbReference type="InterPro" id="IPR000182">
    <property type="entry name" value="GNAT_dom"/>
</dbReference>
<keyword evidence="2" id="KW-0963">Cytoplasm</keyword>
<dbReference type="InterPro" id="IPR016181">
    <property type="entry name" value="Acyl_CoA_acyltransferase"/>
</dbReference>
<dbReference type="Proteomes" id="UP001169760">
    <property type="component" value="Unassembled WGS sequence"/>
</dbReference>
<evidence type="ECO:0000259" key="5">
    <source>
        <dbReference type="PROSITE" id="PS51186"/>
    </source>
</evidence>
<comment type="similarity">
    <text evidence="1">Belongs to the acetyltransferase family. RimI subfamily.</text>
</comment>
<dbReference type="EMBL" id="JAUOPB010000018">
    <property type="protein sequence ID" value="MDO6424814.1"/>
    <property type="molecule type" value="Genomic_DNA"/>
</dbReference>
<accession>A0AAW7XB81</accession>
<keyword evidence="4 6" id="KW-0012">Acyltransferase</keyword>
<name>A0AAW7XB81_9GAMM</name>
<keyword evidence="6" id="KW-0689">Ribosomal protein</keyword>
<dbReference type="InterPro" id="IPR006464">
    <property type="entry name" value="AcTrfase_RimI/Ard1"/>
</dbReference>
<dbReference type="PANTHER" id="PTHR43420">
    <property type="entry name" value="ACETYLTRANSFERASE"/>
    <property type="match status" value="1"/>
</dbReference>
<evidence type="ECO:0000256" key="3">
    <source>
        <dbReference type="ARBA" id="ARBA00022679"/>
    </source>
</evidence>
<evidence type="ECO:0000313" key="7">
    <source>
        <dbReference type="Proteomes" id="UP001169760"/>
    </source>
</evidence>
<evidence type="ECO:0000256" key="2">
    <source>
        <dbReference type="ARBA" id="ARBA00022490"/>
    </source>
</evidence>
<gene>
    <name evidence="6" type="primary">rimI</name>
    <name evidence="6" type="ORF">Q4521_20150</name>
</gene>
<comment type="caution">
    <text evidence="6">The sequence shown here is derived from an EMBL/GenBank/DDBJ whole genome shotgun (WGS) entry which is preliminary data.</text>
</comment>
<dbReference type="GO" id="GO:0008999">
    <property type="term" value="F:protein-N-terminal-alanine acetyltransferase activity"/>
    <property type="evidence" value="ECO:0007669"/>
    <property type="project" value="UniProtKB-EC"/>
</dbReference>